<protein>
    <submittedName>
        <fullName evidence="1">Uncharacterized protein</fullName>
    </submittedName>
</protein>
<dbReference type="InParanoid" id="K1QHV9"/>
<organism evidence="1">
    <name type="scientific">Magallana gigas</name>
    <name type="common">Pacific oyster</name>
    <name type="synonym">Crassostrea gigas</name>
    <dbReference type="NCBI Taxonomy" id="29159"/>
    <lineage>
        <taxon>Eukaryota</taxon>
        <taxon>Metazoa</taxon>
        <taxon>Spiralia</taxon>
        <taxon>Lophotrochozoa</taxon>
        <taxon>Mollusca</taxon>
        <taxon>Bivalvia</taxon>
        <taxon>Autobranchia</taxon>
        <taxon>Pteriomorphia</taxon>
        <taxon>Ostreida</taxon>
        <taxon>Ostreoidea</taxon>
        <taxon>Ostreidae</taxon>
        <taxon>Magallana</taxon>
    </lineage>
</organism>
<evidence type="ECO:0000313" key="1">
    <source>
        <dbReference type="EMBL" id="EKC36377.1"/>
    </source>
</evidence>
<dbReference type="HOGENOM" id="CLU_1367422_0_0_1"/>
<proteinExistence type="predicted"/>
<dbReference type="AlphaFoldDB" id="K1QHV9"/>
<name>K1QHV9_MAGGI</name>
<dbReference type="EMBL" id="JH818967">
    <property type="protein sequence ID" value="EKC36377.1"/>
    <property type="molecule type" value="Genomic_DNA"/>
</dbReference>
<reference evidence="1" key="1">
    <citation type="journal article" date="2012" name="Nature">
        <title>The oyster genome reveals stress adaptation and complexity of shell formation.</title>
        <authorList>
            <person name="Zhang G."/>
            <person name="Fang X."/>
            <person name="Guo X."/>
            <person name="Li L."/>
            <person name="Luo R."/>
            <person name="Xu F."/>
            <person name="Yang P."/>
            <person name="Zhang L."/>
            <person name="Wang X."/>
            <person name="Qi H."/>
            <person name="Xiong Z."/>
            <person name="Que H."/>
            <person name="Xie Y."/>
            <person name="Holland P.W."/>
            <person name="Paps J."/>
            <person name="Zhu Y."/>
            <person name="Wu F."/>
            <person name="Chen Y."/>
            <person name="Wang J."/>
            <person name="Peng C."/>
            <person name="Meng J."/>
            <person name="Yang L."/>
            <person name="Liu J."/>
            <person name="Wen B."/>
            <person name="Zhang N."/>
            <person name="Huang Z."/>
            <person name="Zhu Q."/>
            <person name="Feng Y."/>
            <person name="Mount A."/>
            <person name="Hedgecock D."/>
            <person name="Xu Z."/>
            <person name="Liu Y."/>
            <person name="Domazet-Loso T."/>
            <person name="Du Y."/>
            <person name="Sun X."/>
            <person name="Zhang S."/>
            <person name="Liu B."/>
            <person name="Cheng P."/>
            <person name="Jiang X."/>
            <person name="Li J."/>
            <person name="Fan D."/>
            <person name="Wang W."/>
            <person name="Fu W."/>
            <person name="Wang T."/>
            <person name="Wang B."/>
            <person name="Zhang J."/>
            <person name="Peng Z."/>
            <person name="Li Y."/>
            <person name="Li N."/>
            <person name="Wang J."/>
            <person name="Chen M."/>
            <person name="He Y."/>
            <person name="Tan F."/>
            <person name="Song X."/>
            <person name="Zheng Q."/>
            <person name="Huang R."/>
            <person name="Yang H."/>
            <person name="Du X."/>
            <person name="Chen L."/>
            <person name="Yang M."/>
            <person name="Gaffney P.M."/>
            <person name="Wang S."/>
            <person name="Luo L."/>
            <person name="She Z."/>
            <person name="Ming Y."/>
            <person name="Huang W."/>
            <person name="Zhang S."/>
            <person name="Huang B."/>
            <person name="Zhang Y."/>
            <person name="Qu T."/>
            <person name="Ni P."/>
            <person name="Miao G."/>
            <person name="Wang J."/>
            <person name="Wang Q."/>
            <person name="Steinberg C.E."/>
            <person name="Wang H."/>
            <person name="Li N."/>
            <person name="Qian L."/>
            <person name="Zhang G."/>
            <person name="Li Y."/>
            <person name="Yang H."/>
            <person name="Liu X."/>
            <person name="Wang J."/>
            <person name="Yin Y."/>
            <person name="Wang J."/>
        </authorList>
    </citation>
    <scope>NUCLEOTIDE SEQUENCE [LARGE SCALE GENOMIC DNA]</scope>
    <source>
        <strain evidence="1">05x7-T-G4-1.051#20</strain>
    </source>
</reference>
<sequence length="200" mass="23415">MEYDDSFDDYYDDSMYDDEDLEKMLAEYSDFDYGSEMEYGRISLWELGENCLYPTLQQTVHMLAPLYLLCITTRIVCAVGYSPFRRKLSQIFDACLEARSCRENCPHTYKNNHPYIWITNLAFGCLTIFHLAYLGLMFDSSVEAEKGYNMSHTLQKWSDLGFLSHWVILGTYIFHLMMNDNIDLITLARTFTLSMYQAKG</sequence>
<gene>
    <name evidence="1" type="ORF">CGI_10015685</name>
</gene>
<accession>K1QHV9</accession>